<proteinExistence type="predicted"/>
<keyword evidence="2" id="KW-1185">Reference proteome</keyword>
<accession>A0A9Q8PHP7</accession>
<evidence type="ECO:0000313" key="1">
    <source>
        <dbReference type="EMBL" id="UJO22678.1"/>
    </source>
</evidence>
<reference evidence="1" key="2">
    <citation type="journal article" date="2022" name="Microb. Genom.">
        <title>A chromosome-scale genome assembly of the tomato pathogen Cladosporium fulvum reveals a compartmentalized genome architecture and the presence of a dispensable chromosome.</title>
        <authorList>
            <person name="Zaccaron A.Z."/>
            <person name="Chen L.H."/>
            <person name="Samaras A."/>
            <person name="Stergiopoulos I."/>
        </authorList>
    </citation>
    <scope>NUCLEOTIDE SEQUENCE</scope>
    <source>
        <strain evidence="1">Race5_Kim</strain>
    </source>
</reference>
<dbReference type="EMBL" id="CP090172">
    <property type="protein sequence ID" value="UJO22678.1"/>
    <property type="molecule type" value="Genomic_DNA"/>
</dbReference>
<protein>
    <submittedName>
        <fullName evidence="1">Uncharacterized protein</fullName>
    </submittedName>
</protein>
<dbReference type="RefSeq" id="XP_047767044.1">
    <property type="nucleotide sequence ID" value="XM_047911432.1"/>
</dbReference>
<reference evidence="1" key="1">
    <citation type="submission" date="2021-12" db="EMBL/GenBank/DDBJ databases">
        <authorList>
            <person name="Zaccaron A."/>
            <person name="Stergiopoulos I."/>
        </authorList>
    </citation>
    <scope>NUCLEOTIDE SEQUENCE</scope>
    <source>
        <strain evidence="1">Race5_Kim</strain>
    </source>
</reference>
<organism evidence="1 2">
    <name type="scientific">Passalora fulva</name>
    <name type="common">Tomato leaf mold</name>
    <name type="synonym">Cladosporium fulvum</name>
    <dbReference type="NCBI Taxonomy" id="5499"/>
    <lineage>
        <taxon>Eukaryota</taxon>
        <taxon>Fungi</taxon>
        <taxon>Dikarya</taxon>
        <taxon>Ascomycota</taxon>
        <taxon>Pezizomycotina</taxon>
        <taxon>Dothideomycetes</taxon>
        <taxon>Dothideomycetidae</taxon>
        <taxon>Mycosphaerellales</taxon>
        <taxon>Mycosphaerellaceae</taxon>
        <taxon>Fulvia</taxon>
    </lineage>
</organism>
<evidence type="ECO:0000313" key="2">
    <source>
        <dbReference type="Proteomes" id="UP000756132"/>
    </source>
</evidence>
<sequence length="59" mass="6902">MPDQKLLEHEYVQLYLSRIRDDEVKTRAEWSCGEPMALFSRERGSFVKADEKGKGWNIG</sequence>
<dbReference type="GeneID" id="71992162"/>
<dbReference type="KEGG" id="ffu:CLAFUR5_12284"/>
<name>A0A9Q8PHP7_PASFU</name>
<dbReference type="Proteomes" id="UP000756132">
    <property type="component" value="Chromosome 10"/>
</dbReference>
<dbReference type="AlphaFoldDB" id="A0A9Q8PHP7"/>
<gene>
    <name evidence="1" type="ORF">CLAFUR5_12284</name>
</gene>